<proteinExistence type="predicted"/>
<dbReference type="Proteomes" id="UP000077927">
    <property type="component" value="Chromosome 2"/>
</dbReference>
<sequence length="42" mass="4669">MRIKQDLNDELPWEPAVDAAGVGVDVARHLMAGQRSLPLSRR</sequence>
<gene>
    <name evidence="1" type="ORF">ACS15_4589</name>
</gene>
<name>A0AAC9FTY2_9RALS</name>
<evidence type="ECO:0000313" key="1">
    <source>
        <dbReference type="EMBL" id="ANH75812.1"/>
    </source>
</evidence>
<protein>
    <submittedName>
        <fullName evidence="1">Uncharacterized protein</fullName>
    </submittedName>
</protein>
<organism evidence="1 2">
    <name type="scientific">Ralstonia insidiosa</name>
    <dbReference type="NCBI Taxonomy" id="190721"/>
    <lineage>
        <taxon>Bacteria</taxon>
        <taxon>Pseudomonadati</taxon>
        <taxon>Pseudomonadota</taxon>
        <taxon>Betaproteobacteria</taxon>
        <taxon>Burkholderiales</taxon>
        <taxon>Burkholderiaceae</taxon>
        <taxon>Ralstonia</taxon>
    </lineage>
</organism>
<evidence type="ECO:0000313" key="2">
    <source>
        <dbReference type="Proteomes" id="UP000077927"/>
    </source>
</evidence>
<dbReference type="AlphaFoldDB" id="A0AAC9FTY2"/>
<dbReference type="KEGG" id="rin:ACS15_4589"/>
<dbReference type="EMBL" id="CP012606">
    <property type="protein sequence ID" value="ANH75812.1"/>
    <property type="molecule type" value="Genomic_DNA"/>
</dbReference>
<reference evidence="1 2" key="1">
    <citation type="submission" date="2015-09" db="EMBL/GenBank/DDBJ databases">
        <authorList>
            <person name="Xu Y."/>
            <person name="Nagy A."/>
            <person name="Liu N.T."/>
            <person name="Nou X."/>
        </authorList>
    </citation>
    <scope>NUCLEOTIDE SEQUENCE [LARGE SCALE GENOMIC DNA]</scope>
    <source>
        <strain evidence="1 2">FC1138</strain>
    </source>
</reference>
<accession>A0AAC9FTY2</accession>